<dbReference type="GO" id="GO:0032993">
    <property type="term" value="C:protein-DNA complex"/>
    <property type="evidence" value="ECO:0007669"/>
    <property type="project" value="TreeGrafter"/>
</dbReference>
<comment type="caution">
    <text evidence="7">The sequence shown here is derived from an EMBL/GenBank/DDBJ whole genome shotgun (WGS) entry which is preliminary data.</text>
</comment>
<reference evidence="7 8" key="1">
    <citation type="submission" date="2018-07" db="EMBL/GenBank/DDBJ databases">
        <title>Motiliproteus coralliicola sp. nov., a bacterium isolated from Coral.</title>
        <authorList>
            <person name="Wang G."/>
        </authorList>
    </citation>
    <scope>NUCLEOTIDE SEQUENCE [LARGE SCALE GENOMIC DNA]</scope>
    <source>
        <strain evidence="7 8">C34</strain>
    </source>
</reference>
<dbReference type="Gene3D" id="1.10.1670.40">
    <property type="match status" value="1"/>
</dbReference>
<evidence type="ECO:0000256" key="4">
    <source>
        <dbReference type="ARBA" id="ARBA00022763"/>
    </source>
</evidence>
<dbReference type="Gene3D" id="1.10.340.30">
    <property type="entry name" value="Hypothetical protein, domain 2"/>
    <property type="match status" value="1"/>
</dbReference>
<dbReference type="GO" id="GO:0043916">
    <property type="term" value="F:DNA-7-methylguanine glycosylase activity"/>
    <property type="evidence" value="ECO:0007669"/>
    <property type="project" value="TreeGrafter"/>
</dbReference>
<keyword evidence="4" id="KW-0227">DNA damage</keyword>
<dbReference type="EC" id="3.2.2.21" evidence="3"/>
<dbReference type="SMART" id="SM00478">
    <property type="entry name" value="ENDO3c"/>
    <property type="match status" value="1"/>
</dbReference>
<dbReference type="EMBL" id="QQOH01000001">
    <property type="protein sequence ID" value="RDE24164.1"/>
    <property type="molecule type" value="Genomic_DNA"/>
</dbReference>
<dbReference type="CDD" id="cd00056">
    <property type="entry name" value="ENDO3c"/>
    <property type="match status" value="1"/>
</dbReference>
<evidence type="ECO:0000313" key="7">
    <source>
        <dbReference type="EMBL" id="RDE24164.1"/>
    </source>
</evidence>
<gene>
    <name evidence="7" type="ORF">DV711_00760</name>
</gene>
<dbReference type="InterPro" id="IPR051912">
    <property type="entry name" value="Alkylbase_DNA_Glycosylase/TA"/>
</dbReference>
<dbReference type="GO" id="GO:0006285">
    <property type="term" value="P:base-excision repair, AP site formation"/>
    <property type="evidence" value="ECO:0007669"/>
    <property type="project" value="TreeGrafter"/>
</dbReference>
<keyword evidence="8" id="KW-1185">Reference proteome</keyword>
<feature type="domain" description="HhH-GPD" evidence="6">
    <location>
        <begin position="47"/>
        <end position="201"/>
    </location>
</feature>
<organism evidence="7 8">
    <name type="scientific">Motiliproteus coralliicola</name>
    <dbReference type="NCBI Taxonomy" id="2283196"/>
    <lineage>
        <taxon>Bacteria</taxon>
        <taxon>Pseudomonadati</taxon>
        <taxon>Pseudomonadota</taxon>
        <taxon>Gammaproteobacteria</taxon>
        <taxon>Oceanospirillales</taxon>
        <taxon>Oceanospirillaceae</taxon>
        <taxon>Motiliproteus</taxon>
    </lineage>
</organism>
<keyword evidence="5" id="KW-0234">DNA repair</keyword>
<dbReference type="RefSeq" id="WP_114693746.1">
    <property type="nucleotide sequence ID" value="NZ_QQOH01000001.1"/>
</dbReference>
<protein>
    <recommendedName>
        <fullName evidence="3">DNA-3-methyladenine glycosylase II</fullName>
        <ecNumber evidence="3">3.2.2.21</ecNumber>
    </recommendedName>
</protein>
<comment type="catalytic activity">
    <reaction evidence="1">
        <text>Hydrolysis of alkylated DNA, releasing 3-methyladenine, 3-methylguanine, 7-methylguanine and 7-methyladenine.</text>
        <dbReference type="EC" id="3.2.2.21"/>
    </reaction>
</comment>
<dbReference type="GO" id="GO:0005737">
    <property type="term" value="C:cytoplasm"/>
    <property type="evidence" value="ECO:0007669"/>
    <property type="project" value="TreeGrafter"/>
</dbReference>
<dbReference type="PANTHER" id="PTHR43003:SF5">
    <property type="entry name" value="DNA-3-METHYLADENINE GLYCOSYLASE"/>
    <property type="match status" value="1"/>
</dbReference>
<dbReference type="AlphaFoldDB" id="A0A369WUD0"/>
<dbReference type="Pfam" id="PF00730">
    <property type="entry name" value="HhH-GPD"/>
    <property type="match status" value="1"/>
</dbReference>
<dbReference type="GO" id="GO:0006307">
    <property type="term" value="P:DNA alkylation repair"/>
    <property type="evidence" value="ECO:0007669"/>
    <property type="project" value="TreeGrafter"/>
</dbReference>
<dbReference type="OrthoDB" id="9811249at2"/>
<accession>A0A369WUD0</accession>
<sequence>MNENFIAEALASLSQADTDVARALAQVGHPPPRIRPAGFETLLHTIVSQQISVEAARAIMGRLRTLVDPLTPQQLLEFDTESLRQAGLSARKVEYAQGLAAAICNKDLDIESLGTMDDESAIAAITQLRGFGRWSAEIYLMFSLQRVDIFPADDLALRIALGRMKGLDKPTPKQCRELTAHWSPWRSVGSLLLWHYYRGAPT</sequence>
<dbReference type="GO" id="GO:0008725">
    <property type="term" value="F:DNA-3-methyladenine glycosylase activity"/>
    <property type="evidence" value="ECO:0007669"/>
    <property type="project" value="TreeGrafter"/>
</dbReference>
<dbReference type="Proteomes" id="UP000253769">
    <property type="component" value="Unassembled WGS sequence"/>
</dbReference>
<proteinExistence type="inferred from homology"/>
<dbReference type="InterPro" id="IPR003265">
    <property type="entry name" value="HhH-GPD_domain"/>
</dbReference>
<dbReference type="GO" id="GO:0032131">
    <property type="term" value="F:alkylated DNA binding"/>
    <property type="evidence" value="ECO:0007669"/>
    <property type="project" value="TreeGrafter"/>
</dbReference>
<comment type="similarity">
    <text evidence="2">Belongs to the alkylbase DNA glycosidase AlkA family.</text>
</comment>
<evidence type="ECO:0000256" key="3">
    <source>
        <dbReference type="ARBA" id="ARBA00012000"/>
    </source>
</evidence>
<dbReference type="InterPro" id="IPR011257">
    <property type="entry name" value="DNA_glycosylase"/>
</dbReference>
<evidence type="ECO:0000313" key="8">
    <source>
        <dbReference type="Proteomes" id="UP000253769"/>
    </source>
</evidence>
<evidence type="ECO:0000259" key="6">
    <source>
        <dbReference type="SMART" id="SM00478"/>
    </source>
</evidence>
<dbReference type="SUPFAM" id="SSF48150">
    <property type="entry name" value="DNA-glycosylase"/>
    <property type="match status" value="1"/>
</dbReference>
<evidence type="ECO:0000256" key="2">
    <source>
        <dbReference type="ARBA" id="ARBA00010817"/>
    </source>
</evidence>
<dbReference type="FunFam" id="1.10.340.30:FF:000004">
    <property type="entry name" value="DNA-3-methyladenine glycosylase II"/>
    <property type="match status" value="1"/>
</dbReference>
<name>A0A369WUD0_9GAMM</name>
<evidence type="ECO:0000256" key="1">
    <source>
        <dbReference type="ARBA" id="ARBA00000086"/>
    </source>
</evidence>
<dbReference type="PANTHER" id="PTHR43003">
    <property type="entry name" value="DNA-3-METHYLADENINE GLYCOSYLASE"/>
    <property type="match status" value="1"/>
</dbReference>
<evidence type="ECO:0000256" key="5">
    <source>
        <dbReference type="ARBA" id="ARBA00023204"/>
    </source>
</evidence>